<protein>
    <submittedName>
        <fullName evidence="1">Uncharacterized protein</fullName>
    </submittedName>
</protein>
<dbReference type="AlphaFoldDB" id="A0AAD6ZAZ3"/>
<proteinExistence type="predicted"/>
<name>A0AAD6ZAZ3_9AGAR</name>
<organism evidence="1 2">
    <name type="scientific">Mycena albidolilacea</name>
    <dbReference type="NCBI Taxonomy" id="1033008"/>
    <lineage>
        <taxon>Eukaryota</taxon>
        <taxon>Fungi</taxon>
        <taxon>Dikarya</taxon>
        <taxon>Basidiomycota</taxon>
        <taxon>Agaricomycotina</taxon>
        <taxon>Agaricomycetes</taxon>
        <taxon>Agaricomycetidae</taxon>
        <taxon>Agaricales</taxon>
        <taxon>Marasmiineae</taxon>
        <taxon>Mycenaceae</taxon>
        <taxon>Mycena</taxon>
    </lineage>
</organism>
<evidence type="ECO:0000313" key="1">
    <source>
        <dbReference type="EMBL" id="KAJ7314905.1"/>
    </source>
</evidence>
<comment type="caution">
    <text evidence="1">The sequence shown here is derived from an EMBL/GenBank/DDBJ whole genome shotgun (WGS) entry which is preliminary data.</text>
</comment>
<dbReference type="EMBL" id="JARIHO010000064">
    <property type="protein sequence ID" value="KAJ7314905.1"/>
    <property type="molecule type" value="Genomic_DNA"/>
</dbReference>
<sequence>MELRAGNFDIAKVEFLQCFHSGRHEVKSFCLERLADMESWHVTTWDWRWPVIYLVDSGNSKQKLALHKALLFLGDLFLVMEDEDTATSLFKVALAGFTDMDVHHGRAQGMLRLGNLANRQGHISEAKDFWTAARPLFQRSLQGDDVAKIDFRITTSGIECRKALFNVPHFQVPVELS</sequence>
<dbReference type="SUPFAM" id="SSF48452">
    <property type="entry name" value="TPR-like"/>
    <property type="match status" value="1"/>
</dbReference>
<dbReference type="Gene3D" id="1.25.40.10">
    <property type="entry name" value="Tetratricopeptide repeat domain"/>
    <property type="match status" value="1"/>
</dbReference>
<reference evidence="1" key="1">
    <citation type="submission" date="2023-03" db="EMBL/GenBank/DDBJ databases">
        <title>Massive genome expansion in bonnet fungi (Mycena s.s.) driven by repeated elements and novel gene families across ecological guilds.</title>
        <authorList>
            <consortium name="Lawrence Berkeley National Laboratory"/>
            <person name="Harder C.B."/>
            <person name="Miyauchi S."/>
            <person name="Viragh M."/>
            <person name="Kuo A."/>
            <person name="Thoen E."/>
            <person name="Andreopoulos B."/>
            <person name="Lu D."/>
            <person name="Skrede I."/>
            <person name="Drula E."/>
            <person name="Henrissat B."/>
            <person name="Morin E."/>
            <person name="Kohler A."/>
            <person name="Barry K."/>
            <person name="LaButti K."/>
            <person name="Morin E."/>
            <person name="Salamov A."/>
            <person name="Lipzen A."/>
            <person name="Mereny Z."/>
            <person name="Hegedus B."/>
            <person name="Baldrian P."/>
            <person name="Stursova M."/>
            <person name="Weitz H."/>
            <person name="Taylor A."/>
            <person name="Grigoriev I.V."/>
            <person name="Nagy L.G."/>
            <person name="Martin F."/>
            <person name="Kauserud H."/>
        </authorList>
    </citation>
    <scope>NUCLEOTIDE SEQUENCE</scope>
    <source>
        <strain evidence="1">CBHHK002</strain>
    </source>
</reference>
<dbReference type="InterPro" id="IPR011990">
    <property type="entry name" value="TPR-like_helical_dom_sf"/>
</dbReference>
<accession>A0AAD6ZAZ3</accession>
<gene>
    <name evidence="1" type="ORF">DFH08DRAFT_820878</name>
</gene>
<evidence type="ECO:0000313" key="2">
    <source>
        <dbReference type="Proteomes" id="UP001218218"/>
    </source>
</evidence>
<keyword evidence="2" id="KW-1185">Reference proteome</keyword>
<dbReference type="Proteomes" id="UP001218218">
    <property type="component" value="Unassembled WGS sequence"/>
</dbReference>